<organism evidence="2 3">
    <name type="scientific">Streptosporangium algeriense</name>
    <dbReference type="NCBI Taxonomy" id="1682748"/>
    <lineage>
        <taxon>Bacteria</taxon>
        <taxon>Bacillati</taxon>
        <taxon>Actinomycetota</taxon>
        <taxon>Actinomycetes</taxon>
        <taxon>Streptosporangiales</taxon>
        <taxon>Streptosporangiaceae</taxon>
        <taxon>Streptosporangium</taxon>
    </lineage>
</organism>
<gene>
    <name evidence="2" type="ORF">ACFQ08_11875</name>
</gene>
<protein>
    <submittedName>
        <fullName evidence="2">Helix-turn-helix domain-containing protein</fullName>
    </submittedName>
</protein>
<dbReference type="EMBL" id="JBHTHX010000317">
    <property type="protein sequence ID" value="MFD0885243.1"/>
    <property type="molecule type" value="Genomic_DNA"/>
</dbReference>
<name>A0ABW3DMZ4_9ACTN</name>
<dbReference type="Proteomes" id="UP001597024">
    <property type="component" value="Unassembled WGS sequence"/>
</dbReference>
<dbReference type="CDD" id="cd00093">
    <property type="entry name" value="HTH_XRE"/>
    <property type="match status" value="1"/>
</dbReference>
<dbReference type="InterPro" id="IPR001387">
    <property type="entry name" value="Cro/C1-type_HTH"/>
</dbReference>
<feature type="domain" description="HTH cro/C1-type" evidence="1">
    <location>
        <begin position="18"/>
        <end position="53"/>
    </location>
</feature>
<evidence type="ECO:0000259" key="1">
    <source>
        <dbReference type="PROSITE" id="PS50943"/>
    </source>
</evidence>
<proteinExistence type="predicted"/>
<evidence type="ECO:0000313" key="3">
    <source>
        <dbReference type="Proteomes" id="UP001597024"/>
    </source>
</evidence>
<reference evidence="3" key="1">
    <citation type="journal article" date="2019" name="Int. J. Syst. Evol. Microbiol.">
        <title>The Global Catalogue of Microorganisms (GCM) 10K type strain sequencing project: providing services to taxonomists for standard genome sequencing and annotation.</title>
        <authorList>
            <consortium name="The Broad Institute Genomics Platform"/>
            <consortium name="The Broad Institute Genome Sequencing Center for Infectious Disease"/>
            <person name="Wu L."/>
            <person name="Ma J."/>
        </authorList>
    </citation>
    <scope>NUCLEOTIDE SEQUENCE [LARGE SCALE GENOMIC DNA]</scope>
    <source>
        <strain evidence="3">CCUG 62974</strain>
    </source>
</reference>
<sequence length="282" mass="31386">MTPPLLGKQALQALGIRLRDIRRDAGLTGRQLAEACGWGPSKVSKLEHGRQVPAEADVRDWCIACRAPSEIPDLVAALRQLDAQYVDWRRTLSTGTKRRQQANVDAYERTSLFRVWEPAVIPGLLQTAEYAREILATVIDFHGIPDDVEAGVQARMDAQRVLTHGDRRFLLLIGETALHTRVGDVGVMREQLARLVEAARMPRVSLGVLPLDAPYTVPRNNAFTIYDARMVTVATYTAELALQQRHEVAVYERAFDRLAALAVYGGKAREVIDRAVADLEEI</sequence>
<dbReference type="Pfam" id="PF13560">
    <property type="entry name" value="HTH_31"/>
    <property type="match status" value="1"/>
</dbReference>
<dbReference type="SMART" id="SM00530">
    <property type="entry name" value="HTH_XRE"/>
    <property type="match status" value="1"/>
</dbReference>
<accession>A0ABW3DMZ4</accession>
<dbReference type="PROSITE" id="PS50943">
    <property type="entry name" value="HTH_CROC1"/>
    <property type="match status" value="1"/>
</dbReference>
<keyword evidence="3" id="KW-1185">Reference proteome</keyword>
<dbReference type="Pfam" id="PF19054">
    <property type="entry name" value="DUF5753"/>
    <property type="match status" value="1"/>
</dbReference>
<comment type="caution">
    <text evidence="2">The sequence shown here is derived from an EMBL/GenBank/DDBJ whole genome shotgun (WGS) entry which is preliminary data.</text>
</comment>
<dbReference type="SUPFAM" id="SSF47413">
    <property type="entry name" value="lambda repressor-like DNA-binding domains"/>
    <property type="match status" value="1"/>
</dbReference>
<evidence type="ECO:0000313" key="2">
    <source>
        <dbReference type="EMBL" id="MFD0885243.1"/>
    </source>
</evidence>
<dbReference type="InterPro" id="IPR043917">
    <property type="entry name" value="DUF5753"/>
</dbReference>
<dbReference type="InterPro" id="IPR010982">
    <property type="entry name" value="Lambda_DNA-bd_dom_sf"/>
</dbReference>
<dbReference type="Gene3D" id="1.10.260.40">
    <property type="entry name" value="lambda repressor-like DNA-binding domains"/>
    <property type="match status" value="1"/>
</dbReference>